<dbReference type="KEGG" id="rru:Rru_A1348"/>
<keyword evidence="2 5" id="KW-0812">Transmembrane</keyword>
<evidence type="ECO:0000256" key="1">
    <source>
        <dbReference type="ARBA" id="ARBA00004141"/>
    </source>
</evidence>
<comment type="similarity">
    <text evidence="5">Belongs to the 4-toluene sulfonate uptake permease (TSUP) (TC 2.A.102) family.</text>
</comment>
<feature type="transmembrane region" description="Helical" evidence="5">
    <location>
        <begin position="257"/>
        <end position="274"/>
    </location>
</feature>
<evidence type="ECO:0000256" key="3">
    <source>
        <dbReference type="ARBA" id="ARBA00022989"/>
    </source>
</evidence>
<evidence type="ECO:0000256" key="5">
    <source>
        <dbReference type="RuleBase" id="RU363041"/>
    </source>
</evidence>
<evidence type="ECO:0000256" key="4">
    <source>
        <dbReference type="ARBA" id="ARBA00023136"/>
    </source>
</evidence>
<dbReference type="HOGENOM" id="CLU_045498_6_0_5"/>
<dbReference type="RefSeq" id="WP_011389102.1">
    <property type="nucleotide sequence ID" value="NC_007643.1"/>
</dbReference>
<evidence type="ECO:0000313" key="7">
    <source>
        <dbReference type="Proteomes" id="UP000001929"/>
    </source>
</evidence>
<dbReference type="InterPro" id="IPR002781">
    <property type="entry name" value="TM_pro_TauE-like"/>
</dbReference>
<feature type="transmembrane region" description="Helical" evidence="5">
    <location>
        <begin position="154"/>
        <end position="174"/>
    </location>
</feature>
<keyword evidence="4 5" id="KW-0472">Membrane</keyword>
<dbReference type="AlphaFoldDB" id="Q2RUP6"/>
<dbReference type="Pfam" id="PF01925">
    <property type="entry name" value="TauE"/>
    <property type="match status" value="1"/>
</dbReference>
<feature type="transmembrane region" description="Helical" evidence="5">
    <location>
        <begin position="88"/>
        <end position="109"/>
    </location>
</feature>
<dbReference type="PANTHER" id="PTHR43483:SF3">
    <property type="entry name" value="MEMBRANE TRANSPORTER PROTEIN HI_0806-RELATED"/>
    <property type="match status" value="1"/>
</dbReference>
<dbReference type="GO" id="GO:0005886">
    <property type="term" value="C:plasma membrane"/>
    <property type="evidence" value="ECO:0007669"/>
    <property type="project" value="UniProtKB-SubCell"/>
</dbReference>
<feature type="transmembrane region" description="Helical" evidence="5">
    <location>
        <begin position="57"/>
        <end position="76"/>
    </location>
</feature>
<dbReference type="STRING" id="269796.Rru_A1348"/>
<dbReference type="PANTHER" id="PTHR43483">
    <property type="entry name" value="MEMBRANE TRANSPORTER PROTEIN HI_0806-RELATED"/>
    <property type="match status" value="1"/>
</dbReference>
<dbReference type="PhylomeDB" id="Q2RUP6"/>
<feature type="transmembrane region" description="Helical" evidence="5">
    <location>
        <begin position="115"/>
        <end position="133"/>
    </location>
</feature>
<accession>Q2RUP6</accession>
<dbReference type="Proteomes" id="UP000001929">
    <property type="component" value="Chromosome"/>
</dbReference>
<feature type="transmembrane region" description="Helical" evidence="5">
    <location>
        <begin position="186"/>
        <end position="207"/>
    </location>
</feature>
<gene>
    <name evidence="6" type="ordered locus">Rru_A1348</name>
</gene>
<name>Q2RUP6_RHORT</name>
<evidence type="ECO:0000256" key="2">
    <source>
        <dbReference type="ARBA" id="ARBA00022692"/>
    </source>
</evidence>
<keyword evidence="7" id="KW-1185">Reference proteome</keyword>
<keyword evidence="3 5" id="KW-1133">Transmembrane helix</keyword>
<dbReference type="EMBL" id="CP000230">
    <property type="protein sequence ID" value="ABC22149.1"/>
    <property type="molecule type" value="Genomic_DNA"/>
</dbReference>
<dbReference type="EnsemblBacteria" id="ABC22149">
    <property type="protein sequence ID" value="ABC22149"/>
    <property type="gene ID" value="Rru_A1348"/>
</dbReference>
<organism evidence="6 7">
    <name type="scientific">Rhodospirillum rubrum (strain ATCC 11170 / ATH 1.1.1 / DSM 467 / LMG 4362 / NCIMB 8255 / S1)</name>
    <dbReference type="NCBI Taxonomy" id="269796"/>
    <lineage>
        <taxon>Bacteria</taxon>
        <taxon>Pseudomonadati</taxon>
        <taxon>Pseudomonadota</taxon>
        <taxon>Alphaproteobacteria</taxon>
        <taxon>Rhodospirillales</taxon>
        <taxon>Rhodospirillaceae</taxon>
        <taxon>Rhodospirillum</taxon>
    </lineage>
</organism>
<feature type="transmembrane region" description="Helical" evidence="5">
    <location>
        <begin position="12"/>
        <end position="45"/>
    </location>
</feature>
<comment type="subcellular location">
    <subcellularLocation>
        <location evidence="5">Cell membrane</location>
        <topology evidence="5">Multi-pass membrane protein</topology>
    </subcellularLocation>
    <subcellularLocation>
        <location evidence="1">Membrane</location>
        <topology evidence="1">Multi-pass membrane protein</topology>
    </subcellularLocation>
</comment>
<evidence type="ECO:0000313" key="6">
    <source>
        <dbReference type="EMBL" id="ABC22149.1"/>
    </source>
</evidence>
<protein>
    <recommendedName>
        <fullName evidence="5">Probable membrane transporter protein</fullName>
    </recommendedName>
</protein>
<sequence length="276" mass="28955">MTAFTVQQLIPFAIALVVTGAFTGVLAGLLGVGGGIVIVPVLFVIFELFDLPLETAMHIAVGTSLLTIIPTSIASMRAHNRRGAIDWSLVRLWGPFLFFGAALGGIASRFLGGDYLKAIFGILALAVAINMGMPRKLILADALPKRRSLQGAMSAVIGFFSSLMGIGGGTLAVPTLTAFSFPVHRAVGSASAFGLIISVPAMAGFIWSGWDVAGRPPYSLGYVNLVAAGLIVPMSMIMARYGASLAHSLKPDNLKRVFAAFLAITALRMLWTVFSA</sequence>
<dbReference type="eggNOG" id="COG0730">
    <property type="taxonomic scope" value="Bacteria"/>
</dbReference>
<dbReference type="PATRIC" id="fig|269796.9.peg.1416"/>
<keyword evidence="5" id="KW-1003">Cell membrane</keyword>
<reference evidence="6 7" key="1">
    <citation type="journal article" date="2011" name="Stand. Genomic Sci.">
        <title>Complete genome sequence of Rhodospirillum rubrum type strain (S1).</title>
        <authorList>
            <person name="Munk A.C."/>
            <person name="Copeland A."/>
            <person name="Lucas S."/>
            <person name="Lapidus A."/>
            <person name="Del Rio T.G."/>
            <person name="Barry K."/>
            <person name="Detter J.C."/>
            <person name="Hammon N."/>
            <person name="Israni S."/>
            <person name="Pitluck S."/>
            <person name="Brettin T."/>
            <person name="Bruce D."/>
            <person name="Han C."/>
            <person name="Tapia R."/>
            <person name="Gilna P."/>
            <person name="Schmutz J."/>
            <person name="Larimer F."/>
            <person name="Land M."/>
            <person name="Kyrpides N.C."/>
            <person name="Mavromatis K."/>
            <person name="Richardson P."/>
            <person name="Rohde M."/>
            <person name="Goker M."/>
            <person name="Klenk H.P."/>
            <person name="Zhang Y."/>
            <person name="Roberts G.P."/>
            <person name="Reslewic S."/>
            <person name="Schwartz D.C."/>
        </authorList>
    </citation>
    <scope>NUCLEOTIDE SEQUENCE [LARGE SCALE GENOMIC DNA]</scope>
    <source>
        <strain evidence="7">ATCC 11170 / ATH 1.1.1 / DSM 467 / LMG 4362 / NCIMB 8255 / S1</strain>
    </source>
</reference>
<proteinExistence type="inferred from homology"/>
<feature type="transmembrane region" description="Helical" evidence="5">
    <location>
        <begin position="219"/>
        <end position="237"/>
    </location>
</feature>